<dbReference type="Pfam" id="PF02885">
    <property type="entry name" value="Glycos_trans_3N"/>
    <property type="match status" value="1"/>
</dbReference>
<feature type="binding site" evidence="9">
    <location>
        <position position="166"/>
    </location>
    <ligand>
        <name>anthranilate</name>
        <dbReference type="ChEBI" id="CHEBI:16567"/>
        <label>2</label>
    </ligand>
</feature>
<feature type="domain" description="Glycosyl transferase family 3 N-terminal" evidence="11">
    <location>
        <begin position="4"/>
        <end position="65"/>
    </location>
</feature>
<dbReference type="InterPro" id="IPR005940">
    <property type="entry name" value="Anthranilate_Pribosyl_Tfrase"/>
</dbReference>
<comment type="similarity">
    <text evidence="9">Belongs to the anthranilate phosphoribosyltransferase family.</text>
</comment>
<feature type="binding site" evidence="9">
    <location>
        <begin position="83"/>
        <end position="84"/>
    </location>
    <ligand>
        <name>5-phospho-alpha-D-ribose 1-diphosphate</name>
        <dbReference type="ChEBI" id="CHEBI:58017"/>
    </ligand>
</feature>
<keyword evidence="3 9" id="KW-0328">Glycosyltransferase</keyword>
<evidence type="ECO:0000259" key="10">
    <source>
        <dbReference type="Pfam" id="PF00591"/>
    </source>
</evidence>
<protein>
    <recommendedName>
        <fullName evidence="9">Anthranilate phosphoribosyltransferase</fullName>
        <ecNumber evidence="9">2.4.2.18</ecNumber>
    </recommendedName>
</protein>
<dbReference type="EC" id="2.4.2.18" evidence="9"/>
<dbReference type="PANTHER" id="PTHR43285:SF2">
    <property type="entry name" value="ANTHRANILATE PHOSPHORIBOSYLTRANSFERASE"/>
    <property type="match status" value="1"/>
</dbReference>
<feature type="binding site" evidence="9">
    <location>
        <position position="111"/>
    </location>
    <ligand>
        <name>anthranilate</name>
        <dbReference type="ChEBI" id="CHEBI:16567"/>
        <label>1</label>
    </ligand>
</feature>
<dbReference type="InterPro" id="IPR000312">
    <property type="entry name" value="Glycosyl_Trfase_fam3"/>
</dbReference>
<name>A0A1F4S3X9_UNCSA</name>
<proteinExistence type="inferred from homology"/>
<evidence type="ECO:0000256" key="4">
    <source>
        <dbReference type="ARBA" id="ARBA00022679"/>
    </source>
</evidence>
<dbReference type="GO" id="GO:0000162">
    <property type="term" value="P:L-tryptophan biosynthetic process"/>
    <property type="evidence" value="ECO:0007669"/>
    <property type="project" value="UniProtKB-UniRule"/>
</dbReference>
<comment type="cofactor">
    <cofactor evidence="9">
        <name>Mg(2+)</name>
        <dbReference type="ChEBI" id="CHEBI:18420"/>
    </cofactor>
    <text evidence="9">Binds 2 magnesium ions per monomer.</text>
</comment>
<accession>A0A1F4S3X9</accession>
<dbReference type="HAMAP" id="MF_00211">
    <property type="entry name" value="TrpD"/>
    <property type="match status" value="1"/>
</dbReference>
<comment type="function">
    <text evidence="9">Catalyzes the transfer of the phosphoribosyl group of 5-phosphorylribose-1-pyrophosphate (PRPP) to anthranilate to yield N-(5'-phosphoribosyl)-anthranilate (PRA).</text>
</comment>
<dbReference type="Proteomes" id="UP000177905">
    <property type="component" value="Unassembled WGS sequence"/>
</dbReference>
<dbReference type="PANTHER" id="PTHR43285">
    <property type="entry name" value="ANTHRANILATE PHOSPHORIBOSYLTRANSFERASE"/>
    <property type="match status" value="1"/>
</dbReference>
<dbReference type="GO" id="GO:0004048">
    <property type="term" value="F:anthranilate phosphoribosyltransferase activity"/>
    <property type="evidence" value="ECO:0007669"/>
    <property type="project" value="UniProtKB-UniRule"/>
</dbReference>
<feature type="domain" description="Glycosyl transferase family 3" evidence="10">
    <location>
        <begin position="73"/>
        <end position="325"/>
    </location>
</feature>
<dbReference type="Gene3D" id="3.40.1030.10">
    <property type="entry name" value="Nucleoside phosphorylase/phosphoribosyltransferase catalytic domain"/>
    <property type="match status" value="1"/>
</dbReference>
<feature type="binding site" evidence="9">
    <location>
        <position position="225"/>
    </location>
    <ligand>
        <name>Mg(2+)</name>
        <dbReference type="ChEBI" id="CHEBI:18420"/>
        <label>2</label>
    </ligand>
</feature>
<feature type="binding site" evidence="9">
    <location>
        <position position="226"/>
    </location>
    <ligand>
        <name>Mg(2+)</name>
        <dbReference type="ChEBI" id="CHEBI:18420"/>
        <label>1</label>
    </ligand>
</feature>
<comment type="caution">
    <text evidence="12">The sequence shown here is derived from an EMBL/GenBank/DDBJ whole genome shotgun (WGS) entry which is preliminary data.</text>
</comment>
<feature type="binding site" evidence="9">
    <location>
        <position position="120"/>
    </location>
    <ligand>
        <name>5-phospho-alpha-D-ribose 1-diphosphate</name>
        <dbReference type="ChEBI" id="CHEBI:58017"/>
    </ligand>
</feature>
<keyword evidence="4 9" id="KW-0808">Transferase</keyword>
<feature type="binding site" evidence="9">
    <location>
        <position position="226"/>
    </location>
    <ligand>
        <name>Mg(2+)</name>
        <dbReference type="ChEBI" id="CHEBI:18420"/>
        <label>2</label>
    </ligand>
</feature>
<comment type="caution">
    <text evidence="9">Lacks conserved residue(s) required for the propagation of feature annotation.</text>
</comment>
<dbReference type="GO" id="GO:0005829">
    <property type="term" value="C:cytosol"/>
    <property type="evidence" value="ECO:0007669"/>
    <property type="project" value="TreeGrafter"/>
</dbReference>
<keyword evidence="9" id="KW-0479">Metal-binding</keyword>
<evidence type="ECO:0000256" key="8">
    <source>
        <dbReference type="ARBA" id="ARBA00061188"/>
    </source>
</evidence>
<dbReference type="EMBL" id="MEUA01000026">
    <property type="protein sequence ID" value="OGC15077.1"/>
    <property type="molecule type" value="Genomic_DNA"/>
</dbReference>
<evidence type="ECO:0000256" key="1">
    <source>
        <dbReference type="ARBA" id="ARBA00004907"/>
    </source>
</evidence>
<dbReference type="InterPro" id="IPR036320">
    <property type="entry name" value="Glycosyl_Trfase_fam3_N_dom_sf"/>
</dbReference>
<dbReference type="Pfam" id="PF00591">
    <property type="entry name" value="Glycos_transf_3"/>
    <property type="match status" value="1"/>
</dbReference>
<dbReference type="SUPFAM" id="SSF47648">
    <property type="entry name" value="Nucleoside phosphorylase/phosphoribosyltransferase N-terminal domain"/>
    <property type="match status" value="1"/>
</dbReference>
<evidence type="ECO:0000256" key="2">
    <source>
        <dbReference type="ARBA" id="ARBA00022605"/>
    </source>
</evidence>
<comment type="pathway">
    <text evidence="1 9">Amino-acid biosynthesis; L-tryptophan biosynthesis; L-tryptophan from chorismate: step 2/5.</text>
</comment>
<feature type="binding site" evidence="9">
    <location>
        <position position="80"/>
    </location>
    <ligand>
        <name>anthranilate</name>
        <dbReference type="ChEBI" id="CHEBI:16567"/>
        <label>1</label>
    </ligand>
</feature>
<dbReference type="Gene3D" id="1.20.970.10">
    <property type="entry name" value="Transferase, Pyrimidine Nucleoside Phosphorylase, Chain C"/>
    <property type="match status" value="1"/>
</dbReference>
<keyword evidence="5 9" id="KW-0822">Tryptophan biosynthesis</keyword>
<feature type="binding site" evidence="9">
    <location>
        <position position="80"/>
    </location>
    <ligand>
        <name>5-phospho-alpha-D-ribose 1-diphosphate</name>
        <dbReference type="ChEBI" id="CHEBI:58017"/>
    </ligand>
</feature>
<evidence type="ECO:0000313" key="13">
    <source>
        <dbReference type="Proteomes" id="UP000177905"/>
    </source>
</evidence>
<evidence type="ECO:0000256" key="5">
    <source>
        <dbReference type="ARBA" id="ARBA00022822"/>
    </source>
</evidence>
<keyword evidence="9" id="KW-0460">Magnesium</keyword>
<evidence type="ECO:0000256" key="3">
    <source>
        <dbReference type="ARBA" id="ARBA00022676"/>
    </source>
</evidence>
<gene>
    <name evidence="9" type="primary">trpD</name>
    <name evidence="12" type="ORF">A2290_09255</name>
</gene>
<dbReference type="NCBIfam" id="TIGR01245">
    <property type="entry name" value="trpD"/>
    <property type="match status" value="1"/>
</dbReference>
<dbReference type="SUPFAM" id="SSF52418">
    <property type="entry name" value="Nucleoside phosphorylase/phosphoribosyltransferase catalytic domain"/>
    <property type="match status" value="1"/>
</dbReference>
<feature type="binding site" evidence="9">
    <location>
        <position position="92"/>
    </location>
    <ligand>
        <name>Mg(2+)</name>
        <dbReference type="ChEBI" id="CHEBI:18420"/>
        <label>1</label>
    </ligand>
</feature>
<keyword evidence="2 9" id="KW-0028">Amino-acid biosynthesis</keyword>
<dbReference type="UniPathway" id="UPA00035">
    <property type="reaction ID" value="UER00041"/>
</dbReference>
<dbReference type="InterPro" id="IPR017459">
    <property type="entry name" value="Glycosyl_Trfase_fam3_N_dom"/>
</dbReference>
<comment type="catalytic activity">
    <reaction evidence="7 9">
        <text>N-(5-phospho-beta-D-ribosyl)anthranilate + diphosphate = 5-phospho-alpha-D-ribose 1-diphosphate + anthranilate</text>
        <dbReference type="Rhea" id="RHEA:11768"/>
        <dbReference type="ChEBI" id="CHEBI:16567"/>
        <dbReference type="ChEBI" id="CHEBI:18277"/>
        <dbReference type="ChEBI" id="CHEBI:33019"/>
        <dbReference type="ChEBI" id="CHEBI:58017"/>
        <dbReference type="EC" id="2.4.2.18"/>
    </reaction>
</comment>
<dbReference type="FunFam" id="3.40.1030.10:FF:000002">
    <property type="entry name" value="Anthranilate phosphoribosyltransferase"/>
    <property type="match status" value="1"/>
</dbReference>
<dbReference type="InterPro" id="IPR035902">
    <property type="entry name" value="Nuc_phospho_transferase"/>
</dbReference>
<keyword evidence="6 9" id="KW-0057">Aromatic amino acid biosynthesis</keyword>
<sequence>MFVALIKKVVENINLSVNESSFAMDFIMKGEATPSQIASFITALRMKGETIDEITGFAKKMREHAIQIHPHKTNLVDTCGTGGDALGTFNISTVSAFVAAGAGVTVAKHGNRSVSSKCGSADLLCALGVNINIEPQKVKECIDKIGIGFIFAPVFHKAMRFAMPSRKEIGIRTVFNILGPLTNPANASAQILGVFDSRLCEVMAKVLRNLGVQHALVVHGNDGLDEISITDKTRISQLRKGKINNYEIKPKDFGIKKALLKDLFSDTVLNNKKIALNILKGKEIGPKRDVILLNSAAAIFVGGIAKDMHEGINLAKESIDSGLAYKKLCELIAFTT</sequence>
<evidence type="ECO:0000259" key="11">
    <source>
        <dbReference type="Pfam" id="PF02885"/>
    </source>
</evidence>
<organism evidence="12 13">
    <name type="scientific">candidate division WOR-1 bacterium RIFOXYB2_FULL_36_35</name>
    <dbReference type="NCBI Taxonomy" id="1802578"/>
    <lineage>
        <taxon>Bacteria</taxon>
        <taxon>Bacillati</taxon>
        <taxon>Saganbacteria</taxon>
    </lineage>
</organism>
<feature type="binding site" evidence="9">
    <location>
        <begin position="108"/>
        <end position="116"/>
    </location>
    <ligand>
        <name>5-phospho-alpha-D-ribose 1-diphosphate</name>
        <dbReference type="ChEBI" id="CHEBI:58017"/>
    </ligand>
</feature>
<dbReference type="GO" id="GO:0000287">
    <property type="term" value="F:magnesium ion binding"/>
    <property type="evidence" value="ECO:0007669"/>
    <property type="project" value="UniProtKB-UniRule"/>
</dbReference>
<comment type="similarity">
    <text evidence="8">In the C-terminal section; belongs to the anthranilate phosphoribosyltransferase family.</text>
</comment>
<reference evidence="12 13" key="1">
    <citation type="journal article" date="2016" name="Nat. Commun.">
        <title>Thousands of microbial genomes shed light on interconnected biogeochemical processes in an aquifer system.</title>
        <authorList>
            <person name="Anantharaman K."/>
            <person name="Brown C.T."/>
            <person name="Hug L.A."/>
            <person name="Sharon I."/>
            <person name="Castelle C.J."/>
            <person name="Probst A.J."/>
            <person name="Thomas B.C."/>
            <person name="Singh A."/>
            <person name="Wilkins M.J."/>
            <person name="Karaoz U."/>
            <person name="Brodie E.L."/>
            <person name="Williams K.H."/>
            <person name="Hubbard S.S."/>
            <person name="Banfield J.F."/>
        </authorList>
    </citation>
    <scope>NUCLEOTIDE SEQUENCE [LARGE SCALE GENOMIC DNA]</scope>
</reference>
<comment type="subunit">
    <text evidence="9">Homodimer.</text>
</comment>
<feature type="binding site" evidence="9">
    <location>
        <position position="88"/>
    </location>
    <ligand>
        <name>5-phospho-alpha-D-ribose 1-diphosphate</name>
        <dbReference type="ChEBI" id="CHEBI:58017"/>
    </ligand>
</feature>
<evidence type="ECO:0000256" key="6">
    <source>
        <dbReference type="ARBA" id="ARBA00023141"/>
    </source>
</evidence>
<evidence type="ECO:0000256" key="9">
    <source>
        <dbReference type="HAMAP-Rule" id="MF_00211"/>
    </source>
</evidence>
<dbReference type="AlphaFoldDB" id="A0A1F4S3X9"/>
<feature type="binding site" evidence="9">
    <location>
        <begin position="90"/>
        <end position="93"/>
    </location>
    <ligand>
        <name>5-phospho-alpha-D-ribose 1-diphosphate</name>
        <dbReference type="ChEBI" id="CHEBI:58017"/>
    </ligand>
</feature>
<evidence type="ECO:0000256" key="7">
    <source>
        <dbReference type="ARBA" id="ARBA00052328"/>
    </source>
</evidence>
<evidence type="ECO:0000313" key="12">
    <source>
        <dbReference type="EMBL" id="OGC15077.1"/>
    </source>
</evidence>